<dbReference type="InterPro" id="IPR015424">
    <property type="entry name" value="PyrdxlP-dep_Trfase"/>
</dbReference>
<dbReference type="AlphaFoldDB" id="A0A0F9NAB3"/>
<protein>
    <recommendedName>
        <fullName evidence="2">Aminotransferase class V domain-containing protein</fullName>
    </recommendedName>
</protein>
<accession>A0A0F9NAB3</accession>
<dbReference type="Pfam" id="PF00266">
    <property type="entry name" value="Aminotran_5"/>
    <property type="match status" value="1"/>
</dbReference>
<organism evidence="3">
    <name type="scientific">marine sediment metagenome</name>
    <dbReference type="NCBI Taxonomy" id="412755"/>
    <lineage>
        <taxon>unclassified sequences</taxon>
        <taxon>metagenomes</taxon>
        <taxon>ecological metagenomes</taxon>
    </lineage>
</organism>
<dbReference type="EMBL" id="LAZR01003769">
    <property type="protein sequence ID" value="KKN14914.1"/>
    <property type="molecule type" value="Genomic_DNA"/>
</dbReference>
<dbReference type="PANTHER" id="PTHR43586:SF8">
    <property type="entry name" value="CYSTEINE DESULFURASE 1, CHLOROPLASTIC"/>
    <property type="match status" value="1"/>
</dbReference>
<keyword evidence="1" id="KW-0663">Pyridoxal phosphate</keyword>
<dbReference type="InterPro" id="IPR000192">
    <property type="entry name" value="Aminotrans_V_dom"/>
</dbReference>
<dbReference type="Gene3D" id="3.90.1150.10">
    <property type="entry name" value="Aspartate Aminotransferase, domain 1"/>
    <property type="match status" value="1"/>
</dbReference>
<proteinExistence type="predicted"/>
<evidence type="ECO:0000259" key="2">
    <source>
        <dbReference type="Pfam" id="PF00266"/>
    </source>
</evidence>
<comment type="caution">
    <text evidence="3">The sequence shown here is derived from an EMBL/GenBank/DDBJ whole genome shotgun (WGS) entry which is preliminary data.</text>
</comment>
<evidence type="ECO:0000256" key="1">
    <source>
        <dbReference type="ARBA" id="ARBA00022898"/>
    </source>
</evidence>
<dbReference type="SUPFAM" id="SSF53383">
    <property type="entry name" value="PLP-dependent transferases"/>
    <property type="match status" value="1"/>
</dbReference>
<dbReference type="InterPro" id="IPR015422">
    <property type="entry name" value="PyrdxlP-dep_Trfase_small"/>
</dbReference>
<feature type="domain" description="Aminotransferase class V" evidence="2">
    <location>
        <begin position="28"/>
        <end position="217"/>
    </location>
</feature>
<gene>
    <name evidence="3" type="ORF">LCGC14_0991400</name>
</gene>
<dbReference type="PANTHER" id="PTHR43586">
    <property type="entry name" value="CYSTEINE DESULFURASE"/>
    <property type="match status" value="1"/>
</dbReference>
<reference evidence="3" key="1">
    <citation type="journal article" date="2015" name="Nature">
        <title>Complex archaea that bridge the gap between prokaryotes and eukaryotes.</title>
        <authorList>
            <person name="Spang A."/>
            <person name="Saw J.H."/>
            <person name="Jorgensen S.L."/>
            <person name="Zaremba-Niedzwiedzka K."/>
            <person name="Martijn J."/>
            <person name="Lind A.E."/>
            <person name="van Eijk R."/>
            <person name="Schleper C."/>
            <person name="Guy L."/>
            <person name="Ettema T.J."/>
        </authorList>
    </citation>
    <scope>NUCLEOTIDE SEQUENCE</scope>
</reference>
<sequence>MPALKFDINKIRNDFPTLNQTINGCPLVYLDSAATSQKPQAVIDTITEFYTFQNANVHRGRHTLSEQATYSYEQVRDKTAQYFNVYSKEIVWTKGATEAINLVANGLKKRFNESHTIMISPLEHHANIVPWQIVSQQTGAKLIALPLNKNGTLNIKECCEYIKKTKPALLAITQASNTLGNITDLKPLIRAAKDVNSLVLVDGAQGALHLKPDLRQL</sequence>
<dbReference type="Gene3D" id="3.40.640.10">
    <property type="entry name" value="Type I PLP-dependent aspartate aminotransferase-like (Major domain)"/>
    <property type="match status" value="1"/>
</dbReference>
<feature type="non-terminal residue" evidence="3">
    <location>
        <position position="217"/>
    </location>
</feature>
<dbReference type="InterPro" id="IPR015421">
    <property type="entry name" value="PyrdxlP-dep_Trfase_major"/>
</dbReference>
<evidence type="ECO:0000313" key="3">
    <source>
        <dbReference type="EMBL" id="KKN14914.1"/>
    </source>
</evidence>
<name>A0A0F9NAB3_9ZZZZ</name>